<dbReference type="Gene3D" id="3.30.1330.20">
    <property type="entry name" value="Tubulin/FtsZ, C-terminal domain"/>
    <property type="match status" value="1"/>
</dbReference>
<proteinExistence type="inferred from homology"/>
<evidence type="ECO:0000256" key="3">
    <source>
        <dbReference type="ARBA" id="ARBA00023134"/>
    </source>
</evidence>
<feature type="binding site" evidence="4">
    <location>
        <begin position="29"/>
        <end position="33"/>
    </location>
    <ligand>
        <name>GTP</name>
        <dbReference type="ChEBI" id="CHEBI:37565"/>
    </ligand>
</feature>
<evidence type="ECO:0000259" key="8">
    <source>
        <dbReference type="SMART" id="SM00864"/>
    </source>
</evidence>
<feature type="binding site" evidence="4">
    <location>
        <position position="147"/>
    </location>
    <ligand>
        <name>GTP</name>
        <dbReference type="ChEBI" id="CHEBI:37565"/>
    </ligand>
</feature>
<evidence type="ECO:0000256" key="7">
    <source>
        <dbReference type="SAM" id="MobiDB-lite"/>
    </source>
</evidence>
<protein>
    <recommendedName>
        <fullName evidence="4 5">Cell division protein FtsZ</fullName>
    </recommendedName>
</protein>
<dbReference type="InterPro" id="IPR036525">
    <property type="entry name" value="Tubulin/FtsZ_GTPase_sf"/>
</dbReference>
<dbReference type="SUPFAM" id="SSF52490">
    <property type="entry name" value="Tubulin nucleotide-binding domain-like"/>
    <property type="match status" value="1"/>
</dbReference>
<evidence type="ECO:0000256" key="5">
    <source>
        <dbReference type="NCBIfam" id="TIGR00065"/>
    </source>
</evidence>
<dbReference type="Proteomes" id="UP001157733">
    <property type="component" value="Chromosome"/>
</dbReference>
<evidence type="ECO:0000313" key="10">
    <source>
        <dbReference type="EMBL" id="CAI2717689.1"/>
    </source>
</evidence>
<comment type="function">
    <text evidence="4 6">Essential cell division protein that forms a contractile ring structure (Z ring) at the future cell division site. The regulation of the ring assembly controls the timing and the location of cell division. One of the functions of the FtsZ ring is to recruit other cell division proteins to the septum to produce a new cell wall between the dividing cells. Binds GTP and shows GTPase activity.</text>
</comment>
<dbReference type="HAMAP" id="MF_00909">
    <property type="entry name" value="FtsZ"/>
    <property type="match status" value="1"/>
</dbReference>
<dbReference type="PROSITE" id="PS01134">
    <property type="entry name" value="FTSZ_1"/>
    <property type="match status" value="1"/>
</dbReference>
<keyword evidence="4 6" id="KW-0717">Septation</keyword>
<name>A0ABM9HC99_9BACT</name>
<evidence type="ECO:0000256" key="4">
    <source>
        <dbReference type="HAMAP-Rule" id="MF_00909"/>
    </source>
</evidence>
<dbReference type="InterPro" id="IPR037103">
    <property type="entry name" value="Tubulin/FtsZ-like_C"/>
</dbReference>
<feature type="binding site" evidence="4">
    <location>
        <position position="151"/>
    </location>
    <ligand>
        <name>GTP</name>
        <dbReference type="ChEBI" id="CHEBI:37565"/>
    </ligand>
</feature>
<sequence length="407" mass="43185">MDKEEQMGLIEFEQDNEYSACIKVVGVGGGGSNAVNAMVRSHIQGVEFITVNTDVQALEASPCQSKVQVGAEVTKGLGAGSNPEMGRLAVEENKNQIRTMLEGADMVFITAGMGGGTGTGGAPIIAGIARELGALTVGIVTKPFVFEGRKRERQAEEGLQALKDAVDTLIVIPNQRLLSFISKDTPLTNAFSHVDDVLRQAVSSISDLIVIPGLINLDFNDVKTIMSGMGKALMGGGTATGENRAVEAAEKAISSPLLDEATVDGAKGVLINITGGDDLTLHEVTEAASLIQKNAHEDAHIIFGAVIDKHLQGEMRVTVIATGFDKPYEQEMPEERELTVAAPHENTLPYKKVVGGDTQADSPSPRAPLFRKSGLKQLAASIRKESPDSVANESNYDIPTFLRKHAD</sequence>
<dbReference type="CDD" id="cd02201">
    <property type="entry name" value="FtsZ_type1"/>
    <property type="match status" value="1"/>
</dbReference>
<keyword evidence="3 4" id="KW-0342">GTP-binding</keyword>
<dbReference type="Pfam" id="PF00091">
    <property type="entry name" value="Tubulin"/>
    <property type="match status" value="1"/>
</dbReference>
<dbReference type="InterPro" id="IPR018316">
    <property type="entry name" value="Tubulin/FtsZ_2-layer-sand-dom"/>
</dbReference>
<feature type="domain" description="Tubulin/FtsZ 2-layer sandwich" evidence="9">
    <location>
        <begin position="215"/>
        <end position="333"/>
    </location>
</feature>
<keyword evidence="2 4" id="KW-0547">Nucleotide-binding</keyword>
<keyword evidence="4" id="KW-0963">Cytoplasm</keyword>
<dbReference type="SMART" id="SM00865">
    <property type="entry name" value="Tubulin_C"/>
    <property type="match status" value="1"/>
</dbReference>
<evidence type="ECO:0000256" key="1">
    <source>
        <dbReference type="ARBA" id="ARBA00009690"/>
    </source>
</evidence>
<keyword evidence="4 6" id="KW-0132">Cell division</keyword>
<dbReference type="InterPro" id="IPR020805">
    <property type="entry name" value="Cell_div_FtsZ_CS"/>
</dbReference>
<dbReference type="PROSITE" id="PS01135">
    <property type="entry name" value="FTSZ_2"/>
    <property type="match status" value="1"/>
</dbReference>
<comment type="subunit">
    <text evidence="4">Homodimer. Polymerizes to form a dynamic ring structure in a strictly GTP-dependent manner. Interacts directly with several other division proteins.</text>
</comment>
<dbReference type="InterPro" id="IPR008280">
    <property type="entry name" value="Tub_FtsZ_C"/>
</dbReference>
<dbReference type="GO" id="GO:0051301">
    <property type="term" value="P:cell division"/>
    <property type="evidence" value="ECO:0007669"/>
    <property type="project" value="UniProtKB-KW"/>
</dbReference>
<dbReference type="PANTHER" id="PTHR30314">
    <property type="entry name" value="CELL DIVISION PROTEIN FTSZ-RELATED"/>
    <property type="match status" value="1"/>
</dbReference>
<organism evidence="10 11">
    <name type="scientific">Nitrospina watsonii</name>
    <dbReference type="NCBI Taxonomy" id="1323948"/>
    <lineage>
        <taxon>Bacteria</taxon>
        <taxon>Pseudomonadati</taxon>
        <taxon>Nitrospinota/Tectimicrobiota group</taxon>
        <taxon>Nitrospinota</taxon>
        <taxon>Nitrospinia</taxon>
        <taxon>Nitrospinales</taxon>
        <taxon>Nitrospinaceae</taxon>
        <taxon>Nitrospina</taxon>
    </lineage>
</organism>
<accession>A0ABM9HC99</accession>
<dbReference type="PRINTS" id="PR00423">
    <property type="entry name" value="CELLDVISFTSZ"/>
</dbReference>
<dbReference type="PANTHER" id="PTHR30314:SF3">
    <property type="entry name" value="MITOCHONDRIAL DIVISION PROTEIN FSZA"/>
    <property type="match status" value="1"/>
</dbReference>
<evidence type="ECO:0000256" key="6">
    <source>
        <dbReference type="RuleBase" id="RU000631"/>
    </source>
</evidence>
<comment type="similarity">
    <text evidence="1 4 6">Belongs to the FtsZ family.</text>
</comment>
<dbReference type="InterPro" id="IPR000158">
    <property type="entry name" value="Cell_div_FtsZ"/>
</dbReference>
<dbReference type="InterPro" id="IPR045061">
    <property type="entry name" value="FtsZ/CetZ"/>
</dbReference>
<reference evidence="10 11" key="1">
    <citation type="submission" date="2022-09" db="EMBL/GenBank/DDBJ databases">
        <authorList>
            <person name="Kop L."/>
        </authorList>
    </citation>
    <scope>NUCLEOTIDE SEQUENCE [LARGE SCALE GENOMIC DNA]</scope>
    <source>
        <strain evidence="10 11">347</strain>
    </source>
</reference>
<keyword evidence="4 6" id="KW-0131">Cell cycle</keyword>
<feature type="binding site" evidence="4">
    <location>
        <begin position="116"/>
        <end position="118"/>
    </location>
    <ligand>
        <name>GTP</name>
        <dbReference type="ChEBI" id="CHEBI:37565"/>
    </ligand>
</feature>
<dbReference type="EMBL" id="OX336137">
    <property type="protein sequence ID" value="CAI2717689.1"/>
    <property type="molecule type" value="Genomic_DNA"/>
</dbReference>
<keyword evidence="11" id="KW-1185">Reference proteome</keyword>
<dbReference type="NCBIfam" id="TIGR00065">
    <property type="entry name" value="ftsZ"/>
    <property type="match status" value="1"/>
</dbReference>
<feature type="region of interest" description="Disordered" evidence="7">
    <location>
        <begin position="352"/>
        <end position="407"/>
    </location>
</feature>
<evidence type="ECO:0000256" key="2">
    <source>
        <dbReference type="ARBA" id="ARBA00022741"/>
    </source>
</evidence>
<dbReference type="Gene3D" id="3.40.50.1440">
    <property type="entry name" value="Tubulin/FtsZ, GTPase domain"/>
    <property type="match status" value="1"/>
</dbReference>
<comment type="subcellular location">
    <subcellularLocation>
        <location evidence="4">Cytoplasm</location>
    </subcellularLocation>
    <text evidence="4">Assembles at midcell at the inner surface of the cytoplasmic membrane.</text>
</comment>
<gene>
    <name evidence="4 10" type="primary">ftsZ</name>
    <name evidence="10" type="ORF">NSPWAT_0830</name>
</gene>
<dbReference type="InterPro" id="IPR024757">
    <property type="entry name" value="FtsZ_C"/>
</dbReference>
<feature type="binding site" evidence="4">
    <location>
        <position position="195"/>
    </location>
    <ligand>
        <name>GTP</name>
        <dbReference type="ChEBI" id="CHEBI:37565"/>
    </ligand>
</feature>
<dbReference type="SMART" id="SM00864">
    <property type="entry name" value="Tubulin"/>
    <property type="match status" value="1"/>
</dbReference>
<dbReference type="InterPro" id="IPR003008">
    <property type="entry name" value="Tubulin_FtsZ_GTPase"/>
</dbReference>
<feature type="domain" description="Tubulin/FtsZ GTPase" evidence="8">
    <location>
        <begin position="21"/>
        <end position="213"/>
    </location>
</feature>
<evidence type="ECO:0000259" key="9">
    <source>
        <dbReference type="SMART" id="SM00865"/>
    </source>
</evidence>
<dbReference type="Pfam" id="PF12327">
    <property type="entry name" value="FtsZ_C"/>
    <property type="match status" value="1"/>
</dbReference>
<evidence type="ECO:0000313" key="11">
    <source>
        <dbReference type="Proteomes" id="UP001157733"/>
    </source>
</evidence>
<dbReference type="SUPFAM" id="SSF55307">
    <property type="entry name" value="Tubulin C-terminal domain-like"/>
    <property type="match status" value="1"/>
</dbReference>